<dbReference type="Gene3D" id="1.10.10.10">
    <property type="entry name" value="Winged helix-like DNA-binding domain superfamily/Winged helix DNA-binding domain"/>
    <property type="match status" value="1"/>
</dbReference>
<dbReference type="Pfam" id="PF00126">
    <property type="entry name" value="HTH_1"/>
    <property type="match status" value="1"/>
</dbReference>
<keyword evidence="2" id="KW-0805">Transcription regulation</keyword>
<dbReference type="SUPFAM" id="SSF46785">
    <property type="entry name" value="Winged helix' DNA-binding domain"/>
    <property type="match status" value="1"/>
</dbReference>
<organism evidence="7 8">
    <name type="scientific">Actibacterium atlanticum</name>
    <dbReference type="NCBI Taxonomy" id="1461693"/>
    <lineage>
        <taxon>Bacteria</taxon>
        <taxon>Pseudomonadati</taxon>
        <taxon>Pseudomonadota</taxon>
        <taxon>Alphaproteobacteria</taxon>
        <taxon>Rhodobacterales</taxon>
        <taxon>Roseobacteraceae</taxon>
        <taxon>Actibacterium</taxon>
    </lineage>
</organism>
<dbReference type="Gene3D" id="3.40.190.10">
    <property type="entry name" value="Periplasmic binding protein-like II"/>
    <property type="match status" value="2"/>
</dbReference>
<evidence type="ECO:0000256" key="2">
    <source>
        <dbReference type="ARBA" id="ARBA00023015"/>
    </source>
</evidence>
<comment type="caution">
    <text evidence="7">The sequence shown here is derived from an EMBL/GenBank/DDBJ whole genome shotgun (WGS) entry which is preliminary data.</text>
</comment>
<dbReference type="PANTHER" id="PTHR30346">
    <property type="entry name" value="TRANSCRIPTIONAL DUAL REGULATOR HCAR-RELATED"/>
    <property type="match status" value="1"/>
</dbReference>
<dbReference type="FunFam" id="1.10.10.10:FF:000001">
    <property type="entry name" value="LysR family transcriptional regulator"/>
    <property type="match status" value="1"/>
</dbReference>
<dbReference type="GO" id="GO:0032993">
    <property type="term" value="C:protein-DNA complex"/>
    <property type="evidence" value="ECO:0007669"/>
    <property type="project" value="TreeGrafter"/>
</dbReference>
<dbReference type="Proteomes" id="UP000024836">
    <property type="component" value="Unassembled WGS sequence"/>
</dbReference>
<keyword evidence="3" id="KW-0238">DNA-binding</keyword>
<proteinExistence type="inferred from homology"/>
<dbReference type="InterPro" id="IPR000847">
    <property type="entry name" value="LysR_HTH_N"/>
</dbReference>
<dbReference type="InterPro" id="IPR005119">
    <property type="entry name" value="LysR_subst-bd"/>
</dbReference>
<evidence type="ECO:0000256" key="5">
    <source>
        <dbReference type="ARBA" id="ARBA00023163"/>
    </source>
</evidence>
<dbReference type="Pfam" id="PF03466">
    <property type="entry name" value="LysR_substrate"/>
    <property type="match status" value="1"/>
</dbReference>
<evidence type="ECO:0000256" key="1">
    <source>
        <dbReference type="ARBA" id="ARBA00009437"/>
    </source>
</evidence>
<evidence type="ECO:0000313" key="7">
    <source>
        <dbReference type="EMBL" id="KCV83630.1"/>
    </source>
</evidence>
<evidence type="ECO:0000313" key="8">
    <source>
        <dbReference type="Proteomes" id="UP000024836"/>
    </source>
</evidence>
<protein>
    <submittedName>
        <fullName evidence="7">LysR family transcriptional regulator</fullName>
    </submittedName>
</protein>
<dbReference type="PANTHER" id="PTHR30346:SF26">
    <property type="entry name" value="HYDROGEN PEROXIDE-INDUCIBLE GENES ACTIVATOR"/>
    <property type="match status" value="1"/>
</dbReference>
<dbReference type="InterPro" id="IPR036388">
    <property type="entry name" value="WH-like_DNA-bd_sf"/>
</dbReference>
<sequence>MNITLRQLRYFVALCETGNFGRAAESMHVSQPALSVQIRELEGQTGTQLVERQPRAIVLTSAGHDMLRHARKVLAEVGDLEHSARWQRGLGGRLNFGVIPTVAPYLLPVALPMLRDAHPGLELGVREARTERLLDDLAEGRLDAVVLAVPTGEEGLIATPVFEDRFVLATAKGQQAQVAGREETLRPAQLDPDRLLLLEEGHCLSDQALEVCALTRTQTRLDLGASSLGTLCGLVSEGFGVTLLPEISLPTELNAARGLSALRFAGNEPRRTIGVVRRASSRDDGWFSDLADLIGQAGARLLADARAILPAEAA</sequence>
<dbReference type="GO" id="GO:0003700">
    <property type="term" value="F:DNA-binding transcription factor activity"/>
    <property type="evidence" value="ECO:0007669"/>
    <property type="project" value="InterPro"/>
</dbReference>
<evidence type="ECO:0000259" key="6">
    <source>
        <dbReference type="PROSITE" id="PS50931"/>
    </source>
</evidence>
<name>A0A058ZQX1_9RHOB</name>
<gene>
    <name evidence="7" type="ORF">ATO10_02680</name>
</gene>
<keyword evidence="8" id="KW-1185">Reference proteome</keyword>
<dbReference type="STRING" id="1461693.ATO10_02680"/>
<dbReference type="eggNOG" id="COG0583">
    <property type="taxonomic scope" value="Bacteria"/>
</dbReference>
<evidence type="ECO:0000256" key="4">
    <source>
        <dbReference type="ARBA" id="ARBA00023159"/>
    </source>
</evidence>
<dbReference type="PATRIC" id="fig|1461693.3.peg.556"/>
<dbReference type="RefSeq" id="WP_035247663.1">
    <property type="nucleotide sequence ID" value="NZ_AQQY01000001.1"/>
</dbReference>
<keyword evidence="5" id="KW-0804">Transcription</keyword>
<dbReference type="EMBL" id="AQQY01000001">
    <property type="protein sequence ID" value="KCV83630.1"/>
    <property type="molecule type" value="Genomic_DNA"/>
</dbReference>
<comment type="similarity">
    <text evidence="1">Belongs to the LysR transcriptional regulatory family.</text>
</comment>
<dbReference type="PROSITE" id="PS50931">
    <property type="entry name" value="HTH_LYSR"/>
    <property type="match status" value="1"/>
</dbReference>
<dbReference type="OrthoDB" id="9775392at2"/>
<dbReference type="CDD" id="cd08411">
    <property type="entry name" value="PBP2_OxyR"/>
    <property type="match status" value="1"/>
</dbReference>
<feature type="domain" description="HTH lysR-type" evidence="6">
    <location>
        <begin position="3"/>
        <end position="60"/>
    </location>
</feature>
<dbReference type="PRINTS" id="PR00039">
    <property type="entry name" value="HTHLYSR"/>
</dbReference>
<reference evidence="7 8" key="1">
    <citation type="submission" date="2013-04" db="EMBL/GenBank/DDBJ databases">
        <title>Shimia sp. 22II-S11-Z10 Genome Sequencing.</title>
        <authorList>
            <person name="Lai Q."/>
            <person name="Li G."/>
            <person name="Shao Z."/>
        </authorList>
    </citation>
    <scope>NUCLEOTIDE SEQUENCE [LARGE SCALE GENOMIC DNA]</scope>
    <source>
        <strain evidence="8">22II-S11-Z10</strain>
    </source>
</reference>
<dbReference type="GO" id="GO:0003677">
    <property type="term" value="F:DNA binding"/>
    <property type="evidence" value="ECO:0007669"/>
    <property type="project" value="UniProtKB-KW"/>
</dbReference>
<dbReference type="SUPFAM" id="SSF53850">
    <property type="entry name" value="Periplasmic binding protein-like II"/>
    <property type="match status" value="1"/>
</dbReference>
<dbReference type="AlphaFoldDB" id="A0A058ZQX1"/>
<evidence type="ECO:0000256" key="3">
    <source>
        <dbReference type="ARBA" id="ARBA00023125"/>
    </source>
</evidence>
<keyword evidence="4" id="KW-0010">Activator</keyword>
<accession>A0A058ZQX1</accession>
<dbReference type="InterPro" id="IPR036390">
    <property type="entry name" value="WH_DNA-bd_sf"/>
</dbReference>